<gene>
    <name evidence="5" type="primary">argC</name>
    <name evidence="8" type="ORF">AOC03_10800</name>
</gene>
<dbReference type="AlphaFoldDB" id="A0A0M3V9D8"/>
<dbReference type="SUPFAM" id="SSF55347">
    <property type="entry name" value="Glyceraldehyde-3-phosphate dehydrogenase-like, C-terminal domain"/>
    <property type="match status" value="1"/>
</dbReference>
<dbReference type="Gene3D" id="3.30.360.10">
    <property type="entry name" value="Dihydrodipicolinate Reductase, domain 2"/>
    <property type="match status" value="1"/>
</dbReference>
<dbReference type="GO" id="GO:0005737">
    <property type="term" value="C:cytoplasm"/>
    <property type="evidence" value="ECO:0007669"/>
    <property type="project" value="UniProtKB-SubCell"/>
</dbReference>
<dbReference type="GO" id="GO:0003942">
    <property type="term" value="F:N-acetyl-gamma-glutamyl-phosphate reductase activity"/>
    <property type="evidence" value="ECO:0007669"/>
    <property type="project" value="UniProtKB-UniRule"/>
</dbReference>
<evidence type="ECO:0000256" key="1">
    <source>
        <dbReference type="ARBA" id="ARBA00022571"/>
    </source>
</evidence>
<protein>
    <recommendedName>
        <fullName evidence="5">N-acetyl-gamma-glutamyl-phosphate reductase</fullName>
        <shortName evidence="5">AGPR</shortName>
        <ecNumber evidence="5">1.2.1.38</ecNumber>
    </recommendedName>
    <alternativeName>
        <fullName evidence="5">N-acetyl-glutamate semialdehyde dehydrogenase</fullName>
        <shortName evidence="5">NAGSA dehydrogenase</shortName>
    </alternativeName>
</protein>
<dbReference type="EMBL" id="CP012678">
    <property type="protein sequence ID" value="ALF60467.1"/>
    <property type="molecule type" value="Genomic_DNA"/>
</dbReference>
<evidence type="ECO:0000313" key="8">
    <source>
        <dbReference type="EMBL" id="ALF60467.1"/>
    </source>
</evidence>
<dbReference type="InterPro" id="IPR000706">
    <property type="entry name" value="AGPR_type-1"/>
</dbReference>
<dbReference type="NCBIfam" id="TIGR01850">
    <property type="entry name" value="argC"/>
    <property type="match status" value="1"/>
</dbReference>
<keyword evidence="3 5" id="KW-0521">NADP</keyword>
<dbReference type="OrthoDB" id="9801289at2"/>
<dbReference type="Pfam" id="PF22698">
    <property type="entry name" value="Semialdhyde_dhC_1"/>
    <property type="match status" value="1"/>
</dbReference>
<keyword evidence="2 5" id="KW-0028">Amino-acid biosynthesis</keyword>
<name>A0A0M3V9D8_9GAMM</name>
<keyword evidence="5" id="KW-0963">Cytoplasm</keyword>
<dbReference type="InterPro" id="IPR036291">
    <property type="entry name" value="NAD(P)-bd_dom_sf"/>
</dbReference>
<evidence type="ECO:0000256" key="3">
    <source>
        <dbReference type="ARBA" id="ARBA00022857"/>
    </source>
</evidence>
<feature type="active site" evidence="5 6">
    <location>
        <position position="152"/>
    </location>
</feature>
<organism evidence="8 9">
    <name type="scientific">Psychrobacter urativorans</name>
    <dbReference type="NCBI Taxonomy" id="45610"/>
    <lineage>
        <taxon>Bacteria</taxon>
        <taxon>Pseudomonadati</taxon>
        <taxon>Pseudomonadota</taxon>
        <taxon>Gammaproteobacteria</taxon>
        <taxon>Moraxellales</taxon>
        <taxon>Moraxellaceae</taxon>
        <taxon>Psychrobacter</taxon>
    </lineage>
</organism>
<evidence type="ECO:0000256" key="6">
    <source>
        <dbReference type="PROSITE-ProRule" id="PRU10010"/>
    </source>
</evidence>
<dbReference type="Proteomes" id="UP000059847">
    <property type="component" value="Chromosome"/>
</dbReference>
<comment type="similarity">
    <text evidence="5">Belongs to the NAGSA dehydrogenase family. Type 1 subfamily.</text>
</comment>
<dbReference type="UniPathway" id="UPA00068">
    <property type="reaction ID" value="UER00108"/>
</dbReference>
<feature type="domain" description="Semialdehyde dehydrogenase NAD-binding" evidence="7">
    <location>
        <begin position="3"/>
        <end position="144"/>
    </location>
</feature>
<dbReference type="Gene3D" id="3.40.50.720">
    <property type="entry name" value="NAD(P)-binding Rossmann-like Domain"/>
    <property type="match status" value="1"/>
</dbReference>
<keyword evidence="4 5" id="KW-0560">Oxidoreductase</keyword>
<dbReference type="InterPro" id="IPR058924">
    <property type="entry name" value="AGPR_dimerisation_dom"/>
</dbReference>
<dbReference type="HAMAP" id="MF_00150">
    <property type="entry name" value="ArgC_type1"/>
    <property type="match status" value="1"/>
</dbReference>
<dbReference type="InterPro" id="IPR023013">
    <property type="entry name" value="AGPR_AS"/>
</dbReference>
<dbReference type="KEGG" id="pur:AOC03_10800"/>
<keyword evidence="9" id="KW-1185">Reference proteome</keyword>
<proteinExistence type="inferred from homology"/>
<evidence type="ECO:0000256" key="5">
    <source>
        <dbReference type="HAMAP-Rule" id="MF_00150"/>
    </source>
</evidence>
<evidence type="ECO:0000313" key="9">
    <source>
        <dbReference type="Proteomes" id="UP000059847"/>
    </source>
</evidence>
<dbReference type="PANTHER" id="PTHR32338:SF10">
    <property type="entry name" value="N-ACETYL-GAMMA-GLUTAMYL-PHOSPHATE REDUCTASE, CHLOROPLASTIC-RELATED"/>
    <property type="match status" value="1"/>
</dbReference>
<sequence length="355" mass="38610">MISAAIVGGTGYTGIELIRLLSAHPEVSIDLLTSRSEAGTRADEIFPSLRGISDLVFSDLGNETLSTLQQCDVVFFATPHGVAMKQAEALTQAGVKVIDLAADFRLQSLADFEHWYQQPHACPDLLKTAVYGLPELNRDKLANALIVGNPGCYPTTAILGLKPIIEAQNQQANRLIEARIVIDAKSGVSGAGRQASIALNYAETTDNFKAYGVTGHRHLPEIEQGIAQLLNSQFTHRVRFLPHLVPMIRGMFSSIHLELTDAGQGVDWQQVFENSYASEAFIDVMPRGMYPDTRSVRASNRLRIAVHQDNERAELTILVVQDNLVKGAAGQAVQNMNVMFGLNETLGLNAAPIVP</sequence>
<dbReference type="EC" id="1.2.1.38" evidence="5"/>
<accession>A0A0M3V9D8</accession>
<evidence type="ECO:0000256" key="4">
    <source>
        <dbReference type="ARBA" id="ARBA00023002"/>
    </source>
</evidence>
<comment type="subcellular location">
    <subcellularLocation>
        <location evidence="5">Cytoplasm</location>
    </subcellularLocation>
</comment>
<evidence type="ECO:0000256" key="2">
    <source>
        <dbReference type="ARBA" id="ARBA00022605"/>
    </source>
</evidence>
<dbReference type="CDD" id="cd23934">
    <property type="entry name" value="AGPR_1_C"/>
    <property type="match status" value="1"/>
</dbReference>
<dbReference type="InterPro" id="IPR050085">
    <property type="entry name" value="AGPR"/>
</dbReference>
<comment type="function">
    <text evidence="5">Catalyzes the NADPH-dependent reduction of N-acetyl-5-glutamyl phosphate to yield N-acetyl-L-glutamate 5-semialdehyde.</text>
</comment>
<dbReference type="Pfam" id="PF01118">
    <property type="entry name" value="Semialdhyde_dh"/>
    <property type="match status" value="1"/>
</dbReference>
<dbReference type="PROSITE" id="PS01224">
    <property type="entry name" value="ARGC"/>
    <property type="match status" value="1"/>
</dbReference>
<dbReference type="GO" id="GO:0051287">
    <property type="term" value="F:NAD binding"/>
    <property type="evidence" value="ECO:0007669"/>
    <property type="project" value="InterPro"/>
</dbReference>
<dbReference type="GO" id="GO:0070401">
    <property type="term" value="F:NADP+ binding"/>
    <property type="evidence" value="ECO:0007669"/>
    <property type="project" value="InterPro"/>
</dbReference>
<dbReference type="InterPro" id="IPR000534">
    <property type="entry name" value="Semialdehyde_DH_NAD-bd"/>
</dbReference>
<dbReference type="SUPFAM" id="SSF51735">
    <property type="entry name" value="NAD(P)-binding Rossmann-fold domains"/>
    <property type="match status" value="1"/>
</dbReference>
<dbReference type="RefSeq" id="WP_062535901.1">
    <property type="nucleotide sequence ID" value="NZ_CP012678.1"/>
</dbReference>
<comment type="pathway">
    <text evidence="5">Amino-acid biosynthesis; L-arginine biosynthesis; N(2)-acetyl-L-ornithine from L-glutamate: step 3/4.</text>
</comment>
<dbReference type="PANTHER" id="PTHR32338">
    <property type="entry name" value="N-ACETYL-GAMMA-GLUTAMYL-PHOSPHATE REDUCTASE, CHLOROPLASTIC-RELATED-RELATED"/>
    <property type="match status" value="1"/>
</dbReference>
<comment type="catalytic activity">
    <reaction evidence="5">
        <text>N-acetyl-L-glutamate 5-semialdehyde + phosphate + NADP(+) = N-acetyl-L-glutamyl 5-phosphate + NADPH + H(+)</text>
        <dbReference type="Rhea" id="RHEA:21588"/>
        <dbReference type="ChEBI" id="CHEBI:15378"/>
        <dbReference type="ChEBI" id="CHEBI:29123"/>
        <dbReference type="ChEBI" id="CHEBI:43474"/>
        <dbReference type="ChEBI" id="CHEBI:57783"/>
        <dbReference type="ChEBI" id="CHEBI:57936"/>
        <dbReference type="ChEBI" id="CHEBI:58349"/>
        <dbReference type="EC" id="1.2.1.38"/>
    </reaction>
</comment>
<evidence type="ECO:0000259" key="7">
    <source>
        <dbReference type="SMART" id="SM00859"/>
    </source>
</evidence>
<reference evidence="8 9" key="1">
    <citation type="submission" date="2015-09" db="EMBL/GenBank/DDBJ databases">
        <title>Complete genome of Psychrobacter urativorans R10.10B.</title>
        <authorList>
            <person name="See-Too W.S."/>
            <person name="Chan K.G."/>
        </authorList>
    </citation>
    <scope>NUCLEOTIDE SEQUENCE [LARGE SCALE GENOMIC DNA]</scope>
    <source>
        <strain evidence="8 9">R10.10B</strain>
    </source>
</reference>
<dbReference type="GO" id="GO:0006526">
    <property type="term" value="P:L-arginine biosynthetic process"/>
    <property type="evidence" value="ECO:0007669"/>
    <property type="project" value="UniProtKB-UniRule"/>
</dbReference>
<dbReference type="CDD" id="cd17895">
    <property type="entry name" value="AGPR_1_N"/>
    <property type="match status" value="1"/>
</dbReference>
<dbReference type="STRING" id="45610.AOC03_10800"/>
<keyword evidence="1 5" id="KW-0055">Arginine biosynthesis</keyword>
<dbReference type="SMART" id="SM00859">
    <property type="entry name" value="Semialdhyde_dh"/>
    <property type="match status" value="1"/>
</dbReference>